<protein>
    <submittedName>
        <fullName evidence="4">Glycosyltransferase family 4 protein</fullName>
    </submittedName>
</protein>
<comment type="caution">
    <text evidence="4">The sequence shown here is derived from an EMBL/GenBank/DDBJ whole genome shotgun (WGS) entry which is preliminary data.</text>
</comment>
<dbReference type="PANTHER" id="PTHR46401">
    <property type="entry name" value="GLYCOSYLTRANSFERASE WBBK-RELATED"/>
    <property type="match status" value="1"/>
</dbReference>
<evidence type="ECO:0000313" key="5">
    <source>
        <dbReference type="Proteomes" id="UP000651156"/>
    </source>
</evidence>
<dbReference type="InterPro" id="IPR001296">
    <property type="entry name" value="Glyco_trans_1"/>
</dbReference>
<dbReference type="Pfam" id="PF00534">
    <property type="entry name" value="Glycos_transf_1"/>
    <property type="match status" value="1"/>
</dbReference>
<dbReference type="InterPro" id="IPR028098">
    <property type="entry name" value="Glyco_trans_4-like_N"/>
</dbReference>
<dbReference type="SUPFAM" id="SSF53756">
    <property type="entry name" value="UDP-Glycosyltransferase/glycogen phosphorylase"/>
    <property type="match status" value="1"/>
</dbReference>
<organism evidence="4 5">
    <name type="scientific">Gloeocapsopsis crepidinum LEGE 06123</name>
    <dbReference type="NCBI Taxonomy" id="588587"/>
    <lineage>
        <taxon>Bacteria</taxon>
        <taxon>Bacillati</taxon>
        <taxon>Cyanobacteriota</taxon>
        <taxon>Cyanophyceae</taxon>
        <taxon>Oscillatoriophycideae</taxon>
        <taxon>Chroococcales</taxon>
        <taxon>Chroococcaceae</taxon>
        <taxon>Gloeocapsopsis</taxon>
    </lineage>
</organism>
<dbReference type="Pfam" id="PF13439">
    <property type="entry name" value="Glyco_transf_4"/>
    <property type="match status" value="1"/>
</dbReference>
<sequence>MRIAIARTMAEFSLDIYTDNLIAGLRKARPEWEILELVPKSFDRTSSSLSVRIKKYYERFWRYPQFVQQQEADLIHIVEPCDANIVYWLRKTNRPVVVTCHDLVNFFYKDNLQGSVQLPIVSRHAWLHSVNGMRYADGIIAVSSATAKDTTQILKIDPTQITVIPNAVESIFHPLPKSEVTAFRQQQGIAPETLCLLNVGANHPRKNIDTILRAIAILKDKKLPILFCKAGADFTAQQKQFIQACKLESTVRYIGKPDKSTLVQFYNAAELLLAPSLHEGFGITLLEAMACGTPVVTSNTSAMPEVVGNAGVLVNPKSPDEIVAAIIHLYYDPTHYQELVKRSLTRVTTFTWEKTAEKVAEVYTRILIEK</sequence>
<evidence type="ECO:0000259" key="3">
    <source>
        <dbReference type="Pfam" id="PF13439"/>
    </source>
</evidence>
<gene>
    <name evidence="4" type="ORF">IQ230_13460</name>
</gene>
<evidence type="ECO:0000256" key="1">
    <source>
        <dbReference type="ARBA" id="ARBA00022679"/>
    </source>
</evidence>
<reference evidence="4 5" key="1">
    <citation type="submission" date="2020-10" db="EMBL/GenBank/DDBJ databases">
        <authorList>
            <person name="Castelo-Branco R."/>
            <person name="Eusebio N."/>
            <person name="Adriana R."/>
            <person name="Vieira A."/>
            <person name="Brugerolle De Fraissinette N."/>
            <person name="Rezende De Castro R."/>
            <person name="Schneider M.P."/>
            <person name="Vasconcelos V."/>
            <person name="Leao P.N."/>
        </authorList>
    </citation>
    <scope>NUCLEOTIDE SEQUENCE [LARGE SCALE GENOMIC DNA]</scope>
    <source>
        <strain evidence="4 5">LEGE 06123</strain>
    </source>
</reference>
<name>A0ABR9USU8_9CHRO</name>
<feature type="domain" description="Glycosyltransferase subfamily 4-like N-terminal" evidence="3">
    <location>
        <begin position="52"/>
        <end position="169"/>
    </location>
</feature>
<dbReference type="Gene3D" id="3.40.50.2000">
    <property type="entry name" value="Glycogen Phosphorylase B"/>
    <property type="match status" value="2"/>
</dbReference>
<evidence type="ECO:0000313" key="4">
    <source>
        <dbReference type="EMBL" id="MBE9191342.1"/>
    </source>
</evidence>
<dbReference type="CDD" id="cd03809">
    <property type="entry name" value="GT4_MtfB-like"/>
    <property type="match status" value="1"/>
</dbReference>
<dbReference type="Proteomes" id="UP000651156">
    <property type="component" value="Unassembled WGS sequence"/>
</dbReference>
<proteinExistence type="predicted"/>
<dbReference type="EMBL" id="JADEWN010000031">
    <property type="protein sequence ID" value="MBE9191342.1"/>
    <property type="molecule type" value="Genomic_DNA"/>
</dbReference>
<feature type="domain" description="Glycosyl transferase family 1" evidence="2">
    <location>
        <begin position="182"/>
        <end position="342"/>
    </location>
</feature>
<evidence type="ECO:0000259" key="2">
    <source>
        <dbReference type="Pfam" id="PF00534"/>
    </source>
</evidence>
<accession>A0ABR9USU8</accession>
<dbReference type="PANTHER" id="PTHR46401:SF2">
    <property type="entry name" value="GLYCOSYLTRANSFERASE WBBK-RELATED"/>
    <property type="match status" value="1"/>
</dbReference>
<keyword evidence="5" id="KW-1185">Reference proteome</keyword>
<keyword evidence="1" id="KW-0808">Transferase</keyword>